<dbReference type="SUPFAM" id="SSF103481">
    <property type="entry name" value="Multidrug resistance efflux transporter EmrE"/>
    <property type="match status" value="2"/>
</dbReference>
<gene>
    <name evidence="8" type="ORF">Theba_0458</name>
</gene>
<evidence type="ECO:0000256" key="4">
    <source>
        <dbReference type="ARBA" id="ARBA00022989"/>
    </source>
</evidence>
<dbReference type="AlphaFoldDB" id="I2F2N1"/>
<accession>I2F2N1</accession>
<dbReference type="GO" id="GO:0005886">
    <property type="term" value="C:plasma membrane"/>
    <property type="evidence" value="ECO:0007669"/>
    <property type="project" value="UniProtKB-SubCell"/>
</dbReference>
<feature type="transmembrane region" description="Helical" evidence="6">
    <location>
        <begin position="96"/>
        <end position="115"/>
    </location>
</feature>
<dbReference type="InterPro" id="IPR051258">
    <property type="entry name" value="Diverse_Substrate_Transporter"/>
</dbReference>
<feature type="transmembrane region" description="Helical" evidence="6">
    <location>
        <begin position="70"/>
        <end position="90"/>
    </location>
</feature>
<comment type="subcellular location">
    <subcellularLocation>
        <location evidence="1">Cell membrane</location>
        <topology evidence="1">Multi-pass membrane protein</topology>
    </subcellularLocation>
</comment>
<dbReference type="InterPro" id="IPR037185">
    <property type="entry name" value="EmrE-like"/>
</dbReference>
<dbReference type="PANTHER" id="PTHR42920:SF11">
    <property type="entry name" value="INNER MEMBRANE PROTEIN YTFF"/>
    <property type="match status" value="1"/>
</dbReference>
<protein>
    <submittedName>
        <fullName evidence="8">DMT(Drug/metabolite transporter) superfamily permease</fullName>
    </submittedName>
</protein>
<evidence type="ECO:0000259" key="7">
    <source>
        <dbReference type="Pfam" id="PF00892"/>
    </source>
</evidence>
<evidence type="ECO:0000313" key="8">
    <source>
        <dbReference type="EMBL" id="AFK06184.1"/>
    </source>
</evidence>
<sequence length="301" mass="33011" precursor="true">MKETDRRSLGLVILATTAVIWGGSYIFTKVAVSSLPPMLLAFLRFAIAVVILFPISLNKRGSFNTVDHKNAALAGLSGITFYFFFENYGLTMTNAADASLIVSTAPILTILLYDLIRKKYDLFEYLGGLVAFSGLSVIIYSGRFADGSSVTGNLFSFGAAVSWTAYTYFYEKIHNSSIWTTLEIMLWGLLFSAPFALSEILLFKRPVVFSFGAVSGILFLGIFASALGYIMWNKGIDLWGGKAATLWVYTIPVFTVIADIVFLGNSPSMLFFTGSALVGAGMLLVIGREYRRLVSHDNTNR</sequence>
<evidence type="ECO:0000313" key="9">
    <source>
        <dbReference type="Proteomes" id="UP000002881"/>
    </source>
</evidence>
<evidence type="ECO:0000256" key="3">
    <source>
        <dbReference type="ARBA" id="ARBA00022692"/>
    </source>
</evidence>
<keyword evidence="3 6" id="KW-0812">Transmembrane</keyword>
<reference evidence="8 9" key="1">
    <citation type="journal article" date="2012" name="Genome Biol. Evol.">
        <title>Genome Sequence of the Mesophilic Thermotogales Bacterium Mesotoga prima MesG1.Ag.4.2 Reveals the Largest Thermotogales Genome To Date.</title>
        <authorList>
            <person name="Zhaxybayeva O."/>
            <person name="Swithers K.S."/>
            <person name="Foght J."/>
            <person name="Green A.G."/>
            <person name="Bruce D."/>
            <person name="Detter C."/>
            <person name="Han S."/>
            <person name="Teshima H."/>
            <person name="Han J."/>
            <person name="Woyke T."/>
            <person name="Pitluck S."/>
            <person name="Nolan M."/>
            <person name="Ivanova N."/>
            <person name="Pati A."/>
            <person name="Land M.L."/>
            <person name="Dlutek M."/>
            <person name="Doolittle W.F."/>
            <person name="Noll K.M."/>
            <person name="Nesbo C.L."/>
        </authorList>
    </citation>
    <scope>NUCLEOTIDE SEQUENCE [LARGE SCALE GENOMIC DNA]</scope>
    <source>
        <strain evidence="9">mesG1.Ag.4.2</strain>
    </source>
</reference>
<feature type="transmembrane region" description="Helical" evidence="6">
    <location>
        <begin position="182"/>
        <end position="203"/>
    </location>
</feature>
<dbReference type="STRING" id="660470.Theba_0458"/>
<feature type="transmembrane region" description="Helical" evidence="6">
    <location>
        <begin position="244"/>
        <end position="263"/>
    </location>
</feature>
<keyword evidence="4 6" id="KW-1133">Transmembrane helix</keyword>
<dbReference type="PANTHER" id="PTHR42920">
    <property type="entry name" value="OS03G0707200 PROTEIN-RELATED"/>
    <property type="match status" value="1"/>
</dbReference>
<dbReference type="EMBL" id="CP003532">
    <property type="protein sequence ID" value="AFK06184.1"/>
    <property type="molecule type" value="Genomic_DNA"/>
</dbReference>
<feature type="transmembrane region" description="Helical" evidence="6">
    <location>
        <begin position="269"/>
        <end position="286"/>
    </location>
</feature>
<dbReference type="InterPro" id="IPR000620">
    <property type="entry name" value="EamA_dom"/>
</dbReference>
<keyword evidence="9" id="KW-1185">Reference proteome</keyword>
<keyword evidence="2" id="KW-1003">Cell membrane</keyword>
<dbReference type="HOGENOM" id="CLU_033863_4_1_0"/>
<feature type="domain" description="EamA" evidence="7">
    <location>
        <begin position="151"/>
        <end position="286"/>
    </location>
</feature>
<feature type="domain" description="EamA" evidence="7">
    <location>
        <begin position="9"/>
        <end position="139"/>
    </location>
</feature>
<evidence type="ECO:0000256" key="5">
    <source>
        <dbReference type="ARBA" id="ARBA00023136"/>
    </source>
</evidence>
<keyword evidence="5 6" id="KW-0472">Membrane</keyword>
<dbReference type="RefSeq" id="WP_014730298.1">
    <property type="nucleotide sequence ID" value="NC_017934.1"/>
</dbReference>
<feature type="transmembrane region" description="Helical" evidence="6">
    <location>
        <begin position="122"/>
        <end position="142"/>
    </location>
</feature>
<dbReference type="Pfam" id="PF00892">
    <property type="entry name" value="EamA"/>
    <property type="match status" value="2"/>
</dbReference>
<dbReference type="eggNOG" id="COG0697">
    <property type="taxonomic scope" value="Bacteria"/>
</dbReference>
<feature type="transmembrane region" description="Helical" evidence="6">
    <location>
        <begin position="154"/>
        <end position="170"/>
    </location>
</feature>
<evidence type="ECO:0000256" key="6">
    <source>
        <dbReference type="SAM" id="Phobius"/>
    </source>
</evidence>
<proteinExistence type="predicted"/>
<dbReference type="GeneID" id="87106310"/>
<evidence type="ECO:0000256" key="1">
    <source>
        <dbReference type="ARBA" id="ARBA00004651"/>
    </source>
</evidence>
<dbReference type="Proteomes" id="UP000002881">
    <property type="component" value="Chromosome"/>
</dbReference>
<dbReference type="KEGG" id="mpg:Theba_0458"/>
<name>I2F2N1_9BACT</name>
<feature type="transmembrane region" description="Helical" evidence="6">
    <location>
        <begin position="209"/>
        <end position="232"/>
    </location>
</feature>
<organism evidence="8 9">
    <name type="scientific">Mesotoga prima MesG1.Ag.4.2</name>
    <dbReference type="NCBI Taxonomy" id="660470"/>
    <lineage>
        <taxon>Bacteria</taxon>
        <taxon>Thermotogati</taxon>
        <taxon>Thermotogota</taxon>
        <taxon>Thermotogae</taxon>
        <taxon>Kosmotogales</taxon>
        <taxon>Kosmotogaceae</taxon>
        <taxon>Mesotoga</taxon>
    </lineage>
</organism>
<feature type="transmembrane region" description="Helical" evidence="6">
    <location>
        <begin position="9"/>
        <end position="27"/>
    </location>
</feature>
<feature type="transmembrane region" description="Helical" evidence="6">
    <location>
        <begin position="39"/>
        <end position="58"/>
    </location>
</feature>
<evidence type="ECO:0000256" key="2">
    <source>
        <dbReference type="ARBA" id="ARBA00022475"/>
    </source>
</evidence>